<evidence type="ECO:0000313" key="10">
    <source>
        <dbReference type="Proteomes" id="UP000231932"/>
    </source>
</evidence>
<gene>
    <name evidence="7 9" type="primary">ftsL</name>
    <name evidence="9" type="ORF">COOX1_1539</name>
    <name evidence="8" type="ORF">CVV65_07085</name>
</gene>
<comment type="similarity">
    <text evidence="7">Belongs to the FtsL family.</text>
</comment>
<dbReference type="GO" id="GO:0005886">
    <property type="term" value="C:plasma membrane"/>
    <property type="evidence" value="ECO:0007669"/>
    <property type="project" value="UniProtKB-SubCell"/>
</dbReference>
<evidence type="ECO:0000256" key="4">
    <source>
        <dbReference type="ARBA" id="ARBA00022989"/>
    </source>
</evidence>
<keyword evidence="1 7" id="KW-1003">Cell membrane</keyword>
<dbReference type="InterPro" id="IPR011922">
    <property type="entry name" value="Cell_div_FtsL"/>
</dbReference>
<evidence type="ECO:0000256" key="7">
    <source>
        <dbReference type="HAMAP-Rule" id="MF_00910"/>
    </source>
</evidence>
<protein>
    <recommendedName>
        <fullName evidence="7">Cell division protein FtsL</fullName>
    </recommendedName>
</protein>
<evidence type="ECO:0000313" key="8">
    <source>
        <dbReference type="EMBL" id="ATY84721.1"/>
    </source>
</evidence>
<reference evidence="8" key="2">
    <citation type="journal article" date="2018" name="Genome Announc.">
        <title>Complete Genome Sequence of Kyrpidia sp. Strain EA-1, a Thermophilic Knallgas Bacterium, Isolated from the Azores.</title>
        <authorList>
            <person name="Reiner J.E."/>
            <person name="Lapp C.J."/>
            <person name="Bunk B."/>
            <person name="Sproer C."/>
            <person name="Overmann J."/>
            <person name="Gescher J."/>
        </authorList>
    </citation>
    <scope>NUCLEOTIDE SEQUENCE</scope>
    <source>
        <strain evidence="8">EA-1</strain>
    </source>
</reference>
<evidence type="ECO:0000313" key="9">
    <source>
        <dbReference type="EMBL" id="CAB3392695.1"/>
    </source>
</evidence>
<dbReference type="AlphaFoldDB" id="A0A2K8N5T6"/>
<evidence type="ECO:0000313" key="11">
    <source>
        <dbReference type="Proteomes" id="UP000502196"/>
    </source>
</evidence>
<sequence length="126" mass="13638">MAAVKPLKQVVTKPSVKPRRGERRLPRLSPEVVRDRVSLVAVVLLAVAVVSWVISRDAAITARNYHVQEVQGQVADLEQQNNVLQGEVSRLSAPSRVVDVAKKMGLVPVSPDQWRVLSASGGGASR</sequence>
<evidence type="ECO:0000256" key="1">
    <source>
        <dbReference type="ARBA" id="ARBA00022475"/>
    </source>
</evidence>
<dbReference type="GO" id="GO:0043093">
    <property type="term" value="P:FtsZ-dependent cytokinesis"/>
    <property type="evidence" value="ECO:0007669"/>
    <property type="project" value="UniProtKB-UniRule"/>
</dbReference>
<dbReference type="GO" id="GO:0032153">
    <property type="term" value="C:cell division site"/>
    <property type="evidence" value="ECO:0007669"/>
    <property type="project" value="UniProtKB-UniRule"/>
</dbReference>
<dbReference type="HAMAP" id="MF_00910">
    <property type="entry name" value="FtsL"/>
    <property type="match status" value="1"/>
</dbReference>
<keyword evidence="5 7" id="KW-0472">Membrane</keyword>
<reference evidence="10" key="1">
    <citation type="submission" date="2017-11" db="EMBL/GenBank/DDBJ databases">
        <title>Complete Genome Sequence of Kyrpidia sp. Strain EA-1, a thermophilic, hydrogen-oxidizing Bacterium, isolated from the Azores.</title>
        <authorList>
            <person name="Reiner J.E."/>
            <person name="Lapp C.J."/>
            <person name="Bunk B."/>
            <person name="Gescher J."/>
        </authorList>
    </citation>
    <scope>NUCLEOTIDE SEQUENCE [LARGE SCALE GENOMIC DNA]</scope>
    <source>
        <strain evidence="10">EA-1</strain>
    </source>
</reference>
<comment type="function">
    <text evidence="7">Essential cell division protein.</text>
</comment>
<dbReference type="Proteomes" id="UP000231932">
    <property type="component" value="Chromosome"/>
</dbReference>
<keyword evidence="4 7" id="KW-1133">Transmembrane helix</keyword>
<proteinExistence type="inferred from homology"/>
<dbReference type="Proteomes" id="UP000502196">
    <property type="component" value="Chromosome"/>
</dbReference>
<keyword evidence="3 7" id="KW-0812">Transmembrane</keyword>
<dbReference type="KEGG" id="kyr:CVV65_07085"/>
<feature type="transmembrane region" description="Helical" evidence="7">
    <location>
        <begin position="37"/>
        <end position="54"/>
    </location>
</feature>
<evidence type="ECO:0000256" key="2">
    <source>
        <dbReference type="ARBA" id="ARBA00022618"/>
    </source>
</evidence>
<keyword evidence="6 7" id="KW-0131">Cell cycle</keyword>
<organism evidence="8 10">
    <name type="scientific">Kyrpidia spormannii</name>
    <dbReference type="NCBI Taxonomy" id="2055160"/>
    <lineage>
        <taxon>Bacteria</taxon>
        <taxon>Bacillati</taxon>
        <taxon>Bacillota</taxon>
        <taxon>Bacilli</taxon>
        <taxon>Bacillales</taxon>
        <taxon>Alicyclobacillaceae</taxon>
        <taxon>Kyrpidia</taxon>
    </lineage>
</organism>
<keyword evidence="2 7" id="KW-0132">Cell division</keyword>
<dbReference type="RefSeq" id="WP_100667533.1">
    <property type="nucleotide sequence ID" value="NZ_CP024955.1"/>
</dbReference>
<name>A0A2K8N5T6_9BACL</name>
<comment type="subcellular location">
    <subcellularLocation>
        <location evidence="7">Cell membrane</location>
        <topology evidence="7">Single-pass type II membrane protein</topology>
    </subcellularLocation>
    <text evidence="7">Localizes to the division septum where it forms a ring structure.</text>
</comment>
<evidence type="ECO:0000256" key="6">
    <source>
        <dbReference type="ARBA" id="ARBA00023306"/>
    </source>
</evidence>
<accession>A0A2K8N5T6</accession>
<evidence type="ECO:0000256" key="5">
    <source>
        <dbReference type="ARBA" id="ARBA00023136"/>
    </source>
</evidence>
<dbReference type="EMBL" id="LR792683">
    <property type="protein sequence ID" value="CAB3392695.1"/>
    <property type="molecule type" value="Genomic_DNA"/>
</dbReference>
<keyword evidence="10" id="KW-1185">Reference proteome</keyword>
<dbReference type="OrthoDB" id="14664at2"/>
<reference evidence="9 11" key="3">
    <citation type="submission" date="2020-04" db="EMBL/GenBank/DDBJ databases">
        <authorList>
            <person name="Hogendoorn C."/>
        </authorList>
    </citation>
    <scope>NUCLEOTIDE SEQUENCE [LARGE SCALE GENOMIC DNA]</scope>
    <source>
        <strain evidence="9">COOX1</strain>
    </source>
</reference>
<dbReference type="EMBL" id="CP024955">
    <property type="protein sequence ID" value="ATY84721.1"/>
    <property type="molecule type" value="Genomic_DNA"/>
</dbReference>
<evidence type="ECO:0000256" key="3">
    <source>
        <dbReference type="ARBA" id="ARBA00022692"/>
    </source>
</evidence>